<name>T0R2D1_SAPDV</name>
<dbReference type="VEuPathDB" id="FungiDB:SDRG_15987"/>
<keyword evidence="1" id="KW-0472">Membrane</keyword>
<evidence type="ECO:0000313" key="3">
    <source>
        <dbReference type="Proteomes" id="UP000030762"/>
    </source>
</evidence>
<sequence>MSNYSPVDHRPKSGFRHTMAEHTKRTWLRLHHYYYGILLCAAALVLLLQMVVGASRLPAPATRMRRHESSKEQALLDHIVHLNNLNHACFNAKESVIPWQYNSSEVDRSAMWQRPTSTTPDAALLAYLAQCPEIDIYLPKGLRNYGYCEDGMAYVKFLHSRALPEWVLDLRFEYQGRTNMTYLQLCPTSAILFMNHYIEGVPDRSDFPKTKKIVLMPNVEMFELKETEYHGADYVLCKTIDAYERLTQWYEDFGNPRGTQVLYVQHTSSDPSTVARLHAVAHPELPPIQPKDFSNITFFHAGGHSAQKSTRNVFECWRQRPHLPPIDVYSVNPDTKADFDGVFGDDGPPPSVRFHYGEDIEGPVFGRLLLEASVILCPSKMEGYGHYINQARASGALVLTTNGPPMNEFVAPDAGVLIKARTMKPNPNQLLSMYGAMEWDVPSDWICDAVEKVLAMTPDERARSGRNGRRLYEKQLREFQANMRKLRTAFVL</sequence>
<dbReference type="OrthoDB" id="2100592at2759"/>
<dbReference type="SUPFAM" id="SSF53756">
    <property type="entry name" value="UDP-Glycosyltransferase/glycogen phosphorylase"/>
    <property type="match status" value="1"/>
</dbReference>
<feature type="transmembrane region" description="Helical" evidence="1">
    <location>
        <begin position="33"/>
        <end position="57"/>
    </location>
</feature>
<gene>
    <name evidence="2" type="ORF">SDRG_15987</name>
</gene>
<evidence type="ECO:0000256" key="1">
    <source>
        <dbReference type="SAM" id="Phobius"/>
    </source>
</evidence>
<dbReference type="Gene3D" id="3.40.50.2000">
    <property type="entry name" value="Glycogen Phosphorylase B"/>
    <property type="match status" value="1"/>
</dbReference>
<dbReference type="Proteomes" id="UP000030762">
    <property type="component" value="Unassembled WGS sequence"/>
</dbReference>
<protein>
    <recommendedName>
        <fullName evidence="4">Glycosyl transferase family 1 domain-containing protein</fullName>
    </recommendedName>
</protein>
<keyword evidence="1" id="KW-0812">Transmembrane</keyword>
<dbReference type="AlphaFoldDB" id="T0R2D1"/>
<proteinExistence type="predicted"/>
<dbReference type="GeneID" id="19956714"/>
<dbReference type="STRING" id="1156394.T0R2D1"/>
<organism evidence="2 3">
    <name type="scientific">Saprolegnia diclina (strain VS20)</name>
    <dbReference type="NCBI Taxonomy" id="1156394"/>
    <lineage>
        <taxon>Eukaryota</taxon>
        <taxon>Sar</taxon>
        <taxon>Stramenopiles</taxon>
        <taxon>Oomycota</taxon>
        <taxon>Saprolegniomycetes</taxon>
        <taxon>Saprolegniales</taxon>
        <taxon>Saprolegniaceae</taxon>
        <taxon>Saprolegnia</taxon>
    </lineage>
</organism>
<keyword evidence="1" id="KW-1133">Transmembrane helix</keyword>
<reference evidence="2 3" key="1">
    <citation type="submission" date="2012-04" db="EMBL/GenBank/DDBJ databases">
        <title>The Genome Sequence of Saprolegnia declina VS20.</title>
        <authorList>
            <consortium name="The Broad Institute Genome Sequencing Platform"/>
            <person name="Russ C."/>
            <person name="Nusbaum C."/>
            <person name="Tyler B."/>
            <person name="van West P."/>
            <person name="Dieguez-Uribeondo J."/>
            <person name="de Bruijn I."/>
            <person name="Tripathy S."/>
            <person name="Jiang R."/>
            <person name="Young S.K."/>
            <person name="Zeng Q."/>
            <person name="Gargeya S."/>
            <person name="Fitzgerald M."/>
            <person name="Haas B."/>
            <person name="Abouelleil A."/>
            <person name="Alvarado L."/>
            <person name="Arachchi H.M."/>
            <person name="Berlin A."/>
            <person name="Chapman S.B."/>
            <person name="Goldberg J."/>
            <person name="Griggs A."/>
            <person name="Gujja S."/>
            <person name="Hansen M."/>
            <person name="Howarth C."/>
            <person name="Imamovic A."/>
            <person name="Larimer J."/>
            <person name="McCowen C."/>
            <person name="Montmayeur A."/>
            <person name="Murphy C."/>
            <person name="Neiman D."/>
            <person name="Pearson M."/>
            <person name="Priest M."/>
            <person name="Roberts A."/>
            <person name="Saif S."/>
            <person name="Shea T."/>
            <person name="Sisk P."/>
            <person name="Sykes S."/>
            <person name="Wortman J."/>
            <person name="Nusbaum C."/>
            <person name="Birren B."/>
        </authorList>
    </citation>
    <scope>NUCLEOTIDE SEQUENCE [LARGE SCALE GENOMIC DNA]</scope>
    <source>
        <strain evidence="2 3">VS20</strain>
    </source>
</reference>
<keyword evidence="3" id="KW-1185">Reference proteome</keyword>
<evidence type="ECO:0000313" key="2">
    <source>
        <dbReference type="EMBL" id="EQC26183.1"/>
    </source>
</evidence>
<dbReference type="EMBL" id="JH767239">
    <property type="protein sequence ID" value="EQC26183.1"/>
    <property type="molecule type" value="Genomic_DNA"/>
</dbReference>
<dbReference type="RefSeq" id="XP_008620398.1">
    <property type="nucleotide sequence ID" value="XM_008622176.1"/>
</dbReference>
<dbReference type="OMA" id="HRGCVAR"/>
<dbReference type="eggNOG" id="ENOG502RX80">
    <property type="taxonomic scope" value="Eukaryota"/>
</dbReference>
<evidence type="ECO:0008006" key="4">
    <source>
        <dbReference type="Google" id="ProtNLM"/>
    </source>
</evidence>
<accession>T0R2D1</accession>
<dbReference type="InParanoid" id="T0R2D1"/>